<evidence type="ECO:0000313" key="3">
    <source>
        <dbReference type="Proteomes" id="UP000428260"/>
    </source>
</evidence>
<dbReference type="KEGG" id="mcos:GM418_16890"/>
<feature type="domain" description="Glycosyltransferase 2-like" evidence="1">
    <location>
        <begin position="136"/>
        <end position="278"/>
    </location>
</feature>
<dbReference type="Proteomes" id="UP000428260">
    <property type="component" value="Chromosome"/>
</dbReference>
<evidence type="ECO:0000259" key="1">
    <source>
        <dbReference type="Pfam" id="PF13632"/>
    </source>
</evidence>
<organism evidence="2 3">
    <name type="scientific">Maribellus comscasis</name>
    <dbReference type="NCBI Taxonomy" id="2681766"/>
    <lineage>
        <taxon>Bacteria</taxon>
        <taxon>Pseudomonadati</taxon>
        <taxon>Bacteroidota</taxon>
        <taxon>Bacteroidia</taxon>
        <taxon>Marinilabiliales</taxon>
        <taxon>Prolixibacteraceae</taxon>
        <taxon>Maribellus</taxon>
    </lineage>
</organism>
<gene>
    <name evidence="2" type="ORF">GM418_16890</name>
</gene>
<dbReference type="SUPFAM" id="SSF53448">
    <property type="entry name" value="Nucleotide-diphospho-sugar transferases"/>
    <property type="match status" value="1"/>
</dbReference>
<keyword evidence="2" id="KW-0808">Transferase</keyword>
<dbReference type="InterPro" id="IPR029044">
    <property type="entry name" value="Nucleotide-diphossugar_trans"/>
</dbReference>
<dbReference type="EMBL" id="CP046401">
    <property type="protein sequence ID" value="QGY45288.1"/>
    <property type="molecule type" value="Genomic_DNA"/>
</dbReference>
<dbReference type="InterPro" id="IPR001173">
    <property type="entry name" value="Glyco_trans_2-like"/>
</dbReference>
<dbReference type="GO" id="GO:0016740">
    <property type="term" value="F:transferase activity"/>
    <property type="evidence" value="ECO:0007669"/>
    <property type="project" value="UniProtKB-KW"/>
</dbReference>
<sequence length="394" mass="45659">MFAEKYLLKQDKKSLIGIAPKAGTKLIVVIPCYNEPDILQTLVSLSACKIPDYPVEVLIVLNHSETENDVIKDFNWKTKKQVEFWLSENKFSNITFYIVGPVELRKKWAGAGLARKTGMDEALFRFDLLKNPNGLIVSLDADTLVAENYFVEIEKHFSEHPKNVGATISFQHQTTGLEARHLKGIQLYEKYLWFYKNAIHFTGYPYSMFTVGSAFAVKAEAYVKRGGMNRRQAGEDFYFLQNLAQLGEVGEISTTKVYPSARLSARVPFGTGPILQKWMNETEDLTQTYNFQAFADLKELFDTKGKLFKINKKEYEAVISKLPEPVFEFLLHDNFWKELNDVNNNCANQQTFKRRFFQKFNAFKILKYLNFVHEEFYLKANLNEQVDILNRYLK</sequence>
<dbReference type="RefSeq" id="WP_158868397.1">
    <property type="nucleotide sequence ID" value="NZ_CP046401.1"/>
</dbReference>
<proteinExistence type="predicted"/>
<keyword evidence="3" id="KW-1185">Reference proteome</keyword>
<protein>
    <submittedName>
        <fullName evidence="2">Glycosyltransferase</fullName>
    </submittedName>
</protein>
<name>A0A6I6JW11_9BACT</name>
<dbReference type="Gene3D" id="3.90.550.10">
    <property type="entry name" value="Spore Coat Polysaccharide Biosynthesis Protein SpsA, Chain A"/>
    <property type="match status" value="1"/>
</dbReference>
<evidence type="ECO:0000313" key="2">
    <source>
        <dbReference type="EMBL" id="QGY45288.1"/>
    </source>
</evidence>
<reference evidence="2 3" key="1">
    <citation type="submission" date="2019-11" db="EMBL/GenBank/DDBJ databases">
        <authorList>
            <person name="Zheng R.K."/>
            <person name="Sun C.M."/>
        </authorList>
    </citation>
    <scope>NUCLEOTIDE SEQUENCE [LARGE SCALE GENOMIC DNA]</scope>
    <source>
        <strain evidence="2 3">WC007</strain>
    </source>
</reference>
<dbReference type="AlphaFoldDB" id="A0A6I6JW11"/>
<accession>A0A6I6JW11</accession>
<dbReference type="Pfam" id="PF13632">
    <property type="entry name" value="Glyco_trans_2_3"/>
    <property type="match status" value="1"/>
</dbReference>